<dbReference type="EMBL" id="CAUYUJ010014349">
    <property type="protein sequence ID" value="CAK0840118.1"/>
    <property type="molecule type" value="Genomic_DNA"/>
</dbReference>
<dbReference type="Proteomes" id="UP001189429">
    <property type="component" value="Unassembled WGS sequence"/>
</dbReference>
<accession>A0ABN9T669</accession>
<comment type="caution">
    <text evidence="2">The sequence shown here is derived from an EMBL/GenBank/DDBJ whole genome shotgun (WGS) entry which is preliminary data.</text>
</comment>
<evidence type="ECO:0000259" key="1">
    <source>
        <dbReference type="Pfam" id="PF14323"/>
    </source>
</evidence>
<reference evidence="2" key="1">
    <citation type="submission" date="2023-10" db="EMBL/GenBank/DDBJ databases">
        <authorList>
            <person name="Chen Y."/>
            <person name="Shah S."/>
            <person name="Dougan E. K."/>
            <person name="Thang M."/>
            <person name="Chan C."/>
        </authorList>
    </citation>
    <scope>NUCLEOTIDE SEQUENCE [LARGE SCALE GENOMIC DNA]</scope>
</reference>
<proteinExistence type="predicted"/>
<dbReference type="InterPro" id="IPR025832">
    <property type="entry name" value="GxGYxYP_C"/>
</dbReference>
<dbReference type="PANTHER" id="PTHR37321:SF1">
    <property type="entry name" value="EXPORTED PROTEIN"/>
    <property type="match status" value="1"/>
</dbReference>
<sequence length="296" mass="33689">PPITEPILQNTADSTSHLYNKSKTYVTIIIGDGDNIEFMKGSRRDWMKDRVARCAVDKSQRGCFPLTWTISPHLLYLAPDWLRWYYHQSYATSHDYFVLPPSGHTYAYPGMMLQEDQRRFVRLTVEDAHLLNTSGIVACEFMGYWHHAINEYFPRYSEQNVVRGLFGVNVPYMIPVAEFGFREQFKVLGKEGNVVLFRPNEWRGSKDCSKQSVINAAICREHFKNATEMSAHINSFQPGTVAAFYTTSDGGMDMQLIYDTVKLLEDHVEVVNQEVLVEMALASAKHADSGADAVVV</sequence>
<organism evidence="2 3">
    <name type="scientific">Prorocentrum cordatum</name>
    <dbReference type="NCBI Taxonomy" id="2364126"/>
    <lineage>
        <taxon>Eukaryota</taxon>
        <taxon>Sar</taxon>
        <taxon>Alveolata</taxon>
        <taxon>Dinophyceae</taxon>
        <taxon>Prorocentrales</taxon>
        <taxon>Prorocentraceae</taxon>
        <taxon>Prorocentrum</taxon>
    </lineage>
</organism>
<protein>
    <recommendedName>
        <fullName evidence="1">GxGYxYP putative glycoside hydrolase C-terminal domain-containing protein</fullName>
    </recommendedName>
</protein>
<evidence type="ECO:0000313" key="2">
    <source>
        <dbReference type="EMBL" id="CAK0840118.1"/>
    </source>
</evidence>
<name>A0ABN9T669_9DINO</name>
<feature type="domain" description="GxGYxYP putative glycoside hydrolase C-terminal" evidence="1">
    <location>
        <begin position="23"/>
        <end position="280"/>
    </location>
</feature>
<dbReference type="Gene3D" id="3.20.20.490">
    <property type="entry name" value="GxGYxYP glycoside hydrolase, C-terminal domain"/>
    <property type="match status" value="1"/>
</dbReference>
<feature type="non-terminal residue" evidence="2">
    <location>
        <position position="1"/>
    </location>
</feature>
<keyword evidence="3" id="KW-1185">Reference proteome</keyword>
<evidence type="ECO:0000313" key="3">
    <source>
        <dbReference type="Proteomes" id="UP001189429"/>
    </source>
</evidence>
<dbReference type="PANTHER" id="PTHR37321">
    <property type="entry name" value="EXPORTED PROTEIN-RELATED"/>
    <property type="match status" value="1"/>
</dbReference>
<dbReference type="Pfam" id="PF14323">
    <property type="entry name" value="GxGYxYP_C"/>
    <property type="match status" value="1"/>
</dbReference>
<gene>
    <name evidence="2" type="ORF">PCOR1329_LOCUS35623</name>
</gene>
<dbReference type="InterPro" id="IPR038410">
    <property type="entry name" value="GxGYxYP_C_sf"/>
</dbReference>